<feature type="signal peptide" evidence="6">
    <location>
        <begin position="1"/>
        <end position="19"/>
    </location>
</feature>
<dbReference type="Pfam" id="PF02212">
    <property type="entry name" value="GED"/>
    <property type="match status" value="1"/>
</dbReference>
<name>A0A367K0G5_RHIAZ</name>
<dbReference type="InterPro" id="IPR001401">
    <property type="entry name" value="Dynamin_GTPase"/>
</dbReference>
<dbReference type="AlphaFoldDB" id="A0A367K0G5"/>
<evidence type="ECO:0000256" key="4">
    <source>
        <dbReference type="ARBA" id="ARBA00073589"/>
    </source>
</evidence>
<dbReference type="Proteomes" id="UP000252139">
    <property type="component" value="Unassembled WGS sequence"/>
</dbReference>
<dbReference type="GO" id="GO:0003924">
    <property type="term" value="F:GTPase activity"/>
    <property type="evidence" value="ECO:0007669"/>
    <property type="project" value="InterPro"/>
</dbReference>
<dbReference type="InterPro" id="IPR020850">
    <property type="entry name" value="GED_dom"/>
</dbReference>
<evidence type="ECO:0000259" key="7">
    <source>
        <dbReference type="PROSITE" id="PS51388"/>
    </source>
</evidence>
<dbReference type="SUPFAM" id="SSF52540">
    <property type="entry name" value="P-loop containing nucleoside triphosphate hydrolases"/>
    <property type="match status" value="1"/>
</dbReference>
<dbReference type="InterPro" id="IPR027417">
    <property type="entry name" value="P-loop_NTPase"/>
</dbReference>
<protein>
    <recommendedName>
        <fullName evidence="4">Vacuolar protein sorting-associated protein 1</fullName>
    </recommendedName>
</protein>
<evidence type="ECO:0000313" key="10">
    <source>
        <dbReference type="Proteomes" id="UP000252139"/>
    </source>
</evidence>
<dbReference type="OrthoDB" id="5061070at2759"/>
<dbReference type="GO" id="GO:0016020">
    <property type="term" value="C:membrane"/>
    <property type="evidence" value="ECO:0007669"/>
    <property type="project" value="TreeGrafter"/>
</dbReference>
<keyword evidence="6" id="KW-0732">Signal</keyword>
<dbReference type="PROSITE" id="PS00410">
    <property type="entry name" value="G_DYNAMIN_1"/>
    <property type="match status" value="1"/>
</dbReference>
<evidence type="ECO:0000256" key="1">
    <source>
        <dbReference type="ARBA" id="ARBA00022741"/>
    </source>
</evidence>
<dbReference type="GO" id="GO:0016559">
    <property type="term" value="P:peroxisome fission"/>
    <property type="evidence" value="ECO:0007669"/>
    <property type="project" value="TreeGrafter"/>
</dbReference>
<dbReference type="Pfam" id="PF00350">
    <property type="entry name" value="Dynamin_N"/>
    <property type="match status" value="1"/>
</dbReference>
<keyword evidence="10" id="KW-1185">Reference proteome</keyword>
<dbReference type="PROSITE" id="PS51718">
    <property type="entry name" value="G_DYNAMIN_2"/>
    <property type="match status" value="1"/>
</dbReference>
<organism evidence="9 10">
    <name type="scientific">Rhizopus azygosporus</name>
    <name type="common">Rhizopus microsporus var. azygosporus</name>
    <dbReference type="NCBI Taxonomy" id="86630"/>
    <lineage>
        <taxon>Eukaryota</taxon>
        <taxon>Fungi</taxon>
        <taxon>Fungi incertae sedis</taxon>
        <taxon>Mucoromycota</taxon>
        <taxon>Mucoromycotina</taxon>
        <taxon>Mucoromycetes</taxon>
        <taxon>Mucorales</taxon>
        <taxon>Mucorineae</taxon>
        <taxon>Rhizopodaceae</taxon>
        <taxon>Rhizopus</taxon>
    </lineage>
</organism>
<evidence type="ECO:0000313" key="9">
    <source>
        <dbReference type="EMBL" id="RCH95391.1"/>
    </source>
</evidence>
<keyword evidence="1 5" id="KW-0547">Nucleotide-binding</keyword>
<dbReference type="InterPro" id="IPR022812">
    <property type="entry name" value="Dynamin"/>
</dbReference>
<evidence type="ECO:0000259" key="8">
    <source>
        <dbReference type="PROSITE" id="PS51718"/>
    </source>
</evidence>
<dbReference type="InterPro" id="IPR000375">
    <property type="entry name" value="Dynamin_stalk"/>
</dbReference>
<sequence>MPCIFLSLYLFSILILMDSQLIKTVNKLQDAFATVGVHNPVDLPQIVVIGSQSSGKSSVLENIVGRDFLPRGTGIVTRRPLVLQLINRAASEADGPDKQEWGEFLHLPGQKFYDFDKIREEIIKDTELKTGKNLGISPQPINLRVFSPNVLTLTLVDLPGVTRVPVGDQPKDIEKQIRDMVLKYITKPNAIILAVTAANVDLANSDGLKLAREVDPEGLRTIGVLTKVDLMDQGTDVIDILAGRIIPLKLGYVPVVNRGQRDIDSKKSIAKALDAEREFFENHPSYKSKAQYCGTPFLARKLNMILMHHIRNSLPEIKAKIQSALAKYQQELFQLGDPLNDGSSSGQANLVLNIITEFCTEFRTIIDGTSNDLTSFELSGGARISFVFHELYSNGVKSIDPLDQIKDVDIRTILYNSSGSSPALFVATTAFEVIIKQQIKRLEEPSVKCINMVYDELVRILGQLLNKQFFKRFPLLKEKFYQVVLSFFKKAVSPTTKLVTDLVSMEACYINTAHPDFMSGHKAIALVNDKLQAKAQPNTAADKQLTNGNHKQALAPLQTNGHSPTSDMNGSFFGSFFSGPKKTKKSAGALMEAPPATLKATGALSEREFMETEVIKLLIQSYFDIVKRTMIDMVPKAIMLKLVSHAKEELQRELLSELYNADVLKDLLQESEFTQQRRKECKKMIEALQKADEIVGSV</sequence>
<dbReference type="STRING" id="86630.A0A367K0G5"/>
<keyword evidence="3" id="KW-0505">Motor protein</keyword>
<dbReference type="PRINTS" id="PR00195">
    <property type="entry name" value="DYNAMIN"/>
</dbReference>
<keyword evidence="2 5" id="KW-0342">GTP-binding</keyword>
<comment type="caution">
    <text evidence="9">The sequence shown here is derived from an EMBL/GenBank/DDBJ whole genome shotgun (WGS) entry which is preliminary data.</text>
</comment>
<gene>
    <name evidence="9" type="primary">VPS1_2</name>
    <name evidence="9" type="ORF">CU097_009075</name>
</gene>
<dbReference type="FunFam" id="3.40.50.300:FF:000473">
    <property type="entry name" value="Vacuolar sorting-associated 1 protein"/>
    <property type="match status" value="1"/>
</dbReference>
<dbReference type="InterPro" id="IPR045063">
    <property type="entry name" value="Dynamin_N"/>
</dbReference>
<feature type="domain" description="Dynamin-type G" evidence="8">
    <location>
        <begin position="40"/>
        <end position="315"/>
    </location>
</feature>
<dbReference type="PANTHER" id="PTHR11566">
    <property type="entry name" value="DYNAMIN"/>
    <property type="match status" value="1"/>
</dbReference>
<dbReference type="GO" id="GO:0006897">
    <property type="term" value="P:endocytosis"/>
    <property type="evidence" value="ECO:0007669"/>
    <property type="project" value="TreeGrafter"/>
</dbReference>
<dbReference type="GO" id="GO:0005777">
    <property type="term" value="C:peroxisome"/>
    <property type="evidence" value="ECO:0007669"/>
    <property type="project" value="TreeGrafter"/>
</dbReference>
<dbReference type="InterPro" id="IPR003130">
    <property type="entry name" value="GED"/>
</dbReference>
<dbReference type="PANTHER" id="PTHR11566:SF220">
    <property type="entry name" value="VACUOLAR PROTEIN SORTING-ASSOCIATED PROTEIN 1"/>
    <property type="match status" value="1"/>
</dbReference>
<dbReference type="SMART" id="SM00302">
    <property type="entry name" value="GED"/>
    <property type="match status" value="1"/>
</dbReference>
<comment type="similarity">
    <text evidence="5">Belongs to the TRAFAC class dynamin-like GTPase superfamily. Dynamin/Fzo/YdjA family.</text>
</comment>
<dbReference type="Gene3D" id="3.40.50.300">
    <property type="entry name" value="P-loop containing nucleotide triphosphate hydrolases"/>
    <property type="match status" value="1"/>
</dbReference>
<dbReference type="InterPro" id="IPR030381">
    <property type="entry name" value="G_DYNAMIN_dom"/>
</dbReference>
<dbReference type="Pfam" id="PF01031">
    <property type="entry name" value="Dynamin_M"/>
    <property type="match status" value="1"/>
</dbReference>
<feature type="domain" description="GED" evidence="7">
    <location>
        <begin position="612"/>
        <end position="698"/>
    </location>
</feature>
<dbReference type="GO" id="GO:0007033">
    <property type="term" value="P:vacuole organization"/>
    <property type="evidence" value="ECO:0007669"/>
    <property type="project" value="UniProtKB-ARBA"/>
</dbReference>
<dbReference type="SMART" id="SM00053">
    <property type="entry name" value="DYNc"/>
    <property type="match status" value="1"/>
</dbReference>
<proteinExistence type="inferred from homology"/>
<dbReference type="InterPro" id="IPR019762">
    <property type="entry name" value="Dynamin_GTPase_CS"/>
</dbReference>
<accession>A0A367K0G5</accession>
<evidence type="ECO:0000256" key="5">
    <source>
        <dbReference type="RuleBase" id="RU003932"/>
    </source>
</evidence>
<dbReference type="GO" id="GO:0000266">
    <property type="term" value="P:mitochondrial fission"/>
    <property type="evidence" value="ECO:0007669"/>
    <property type="project" value="TreeGrafter"/>
</dbReference>
<dbReference type="GO" id="GO:0048312">
    <property type="term" value="P:intracellular distribution of mitochondria"/>
    <property type="evidence" value="ECO:0007669"/>
    <property type="project" value="TreeGrafter"/>
</dbReference>
<dbReference type="PROSITE" id="PS51388">
    <property type="entry name" value="GED"/>
    <property type="match status" value="1"/>
</dbReference>
<dbReference type="GO" id="GO:0008017">
    <property type="term" value="F:microtubule binding"/>
    <property type="evidence" value="ECO:0007669"/>
    <property type="project" value="TreeGrafter"/>
</dbReference>
<dbReference type="CDD" id="cd08771">
    <property type="entry name" value="DLP_1"/>
    <property type="match status" value="1"/>
</dbReference>
<dbReference type="Gene3D" id="1.20.120.1240">
    <property type="entry name" value="Dynamin, middle domain"/>
    <property type="match status" value="1"/>
</dbReference>
<evidence type="ECO:0000256" key="3">
    <source>
        <dbReference type="ARBA" id="ARBA00023175"/>
    </source>
</evidence>
<dbReference type="EMBL" id="PJQL01000472">
    <property type="protein sequence ID" value="RCH95391.1"/>
    <property type="molecule type" value="Genomic_DNA"/>
</dbReference>
<dbReference type="GO" id="GO:0005874">
    <property type="term" value="C:microtubule"/>
    <property type="evidence" value="ECO:0007669"/>
    <property type="project" value="TreeGrafter"/>
</dbReference>
<evidence type="ECO:0000256" key="6">
    <source>
        <dbReference type="SAM" id="SignalP"/>
    </source>
</evidence>
<evidence type="ECO:0000256" key="2">
    <source>
        <dbReference type="ARBA" id="ARBA00023134"/>
    </source>
</evidence>
<feature type="chain" id="PRO_5016595967" description="Vacuolar protein sorting-associated protein 1" evidence="6">
    <location>
        <begin position="20"/>
        <end position="698"/>
    </location>
</feature>
<dbReference type="GO" id="GO:0005525">
    <property type="term" value="F:GTP binding"/>
    <property type="evidence" value="ECO:0007669"/>
    <property type="project" value="UniProtKB-KW"/>
</dbReference>
<reference evidence="9 10" key="1">
    <citation type="journal article" date="2018" name="G3 (Bethesda)">
        <title>Phylogenetic and Phylogenomic Definition of Rhizopus Species.</title>
        <authorList>
            <person name="Gryganskyi A.P."/>
            <person name="Golan J."/>
            <person name="Dolatabadi S."/>
            <person name="Mondo S."/>
            <person name="Robb S."/>
            <person name="Idnurm A."/>
            <person name="Muszewska A."/>
            <person name="Steczkiewicz K."/>
            <person name="Masonjones S."/>
            <person name="Liao H.L."/>
            <person name="Gajdeczka M.T."/>
            <person name="Anike F."/>
            <person name="Vuek A."/>
            <person name="Anishchenko I.M."/>
            <person name="Voigt K."/>
            <person name="de Hoog G.S."/>
            <person name="Smith M.E."/>
            <person name="Heitman J."/>
            <person name="Vilgalys R."/>
            <person name="Stajich J.E."/>
        </authorList>
    </citation>
    <scope>NUCLEOTIDE SEQUENCE [LARGE SCALE GENOMIC DNA]</scope>
    <source>
        <strain evidence="9 10">CBS 357.93</strain>
    </source>
</reference>